<dbReference type="Proteomes" id="UP000193642">
    <property type="component" value="Unassembled WGS sequence"/>
</dbReference>
<reference evidence="2 3" key="1">
    <citation type="submission" date="2016-07" db="EMBL/GenBank/DDBJ databases">
        <title>Pervasive Adenine N6-methylation of Active Genes in Fungi.</title>
        <authorList>
            <consortium name="DOE Joint Genome Institute"/>
            <person name="Mondo S.J."/>
            <person name="Dannebaum R.O."/>
            <person name="Kuo R.C."/>
            <person name="Labutti K."/>
            <person name="Haridas S."/>
            <person name="Kuo A."/>
            <person name="Salamov A."/>
            <person name="Ahrendt S.R."/>
            <person name="Lipzen A."/>
            <person name="Sullivan W."/>
            <person name="Andreopoulos W.B."/>
            <person name="Clum A."/>
            <person name="Lindquist E."/>
            <person name="Daum C."/>
            <person name="Ramamoorthy G.K."/>
            <person name="Gryganskyi A."/>
            <person name="Culley D."/>
            <person name="Magnuson J.K."/>
            <person name="James T.Y."/>
            <person name="O'Malley M.A."/>
            <person name="Stajich J.E."/>
            <person name="Spatafora J.W."/>
            <person name="Visel A."/>
            <person name="Grigoriev I.V."/>
        </authorList>
    </citation>
    <scope>NUCLEOTIDE SEQUENCE [LARGE SCALE GENOMIC DNA]</scope>
    <source>
        <strain evidence="2 3">JEL800</strain>
    </source>
</reference>
<evidence type="ECO:0000313" key="3">
    <source>
        <dbReference type="Proteomes" id="UP000193642"/>
    </source>
</evidence>
<organism evidence="2 3">
    <name type="scientific">Rhizoclosmatium globosum</name>
    <dbReference type="NCBI Taxonomy" id="329046"/>
    <lineage>
        <taxon>Eukaryota</taxon>
        <taxon>Fungi</taxon>
        <taxon>Fungi incertae sedis</taxon>
        <taxon>Chytridiomycota</taxon>
        <taxon>Chytridiomycota incertae sedis</taxon>
        <taxon>Chytridiomycetes</taxon>
        <taxon>Chytridiales</taxon>
        <taxon>Chytriomycetaceae</taxon>
        <taxon>Rhizoclosmatium</taxon>
    </lineage>
</organism>
<protein>
    <submittedName>
        <fullName evidence="2">Uncharacterized protein</fullName>
    </submittedName>
</protein>
<evidence type="ECO:0000256" key="1">
    <source>
        <dbReference type="SAM" id="MobiDB-lite"/>
    </source>
</evidence>
<sequence length="254" mass="29620">MSYQVTEAEANDRMYRSRQKKEDYALTTKRVAPMFEGLIKLGELCRLTWNKDLVPHIIRYRKRKNEFLNQEDSLLMRGITVFGVNDLHGIRAHCLPAKSVKAIDERIKFLSGRTKSTEKVVDNPVKTWLLKPFKPVTVFEKDIMRQAIIQQGPSALVYFMKIFPHHPVRLIKAVWQSMRTHGDVQEPFPSETYNMIMEQADRLSPTTSGVEDDDAEYSDDDDDDDEDDDNRNRPRMTVKLKDLCLKNRLENESL</sequence>
<proteinExistence type="predicted"/>
<comment type="caution">
    <text evidence="2">The sequence shown here is derived from an EMBL/GenBank/DDBJ whole genome shotgun (WGS) entry which is preliminary data.</text>
</comment>
<dbReference type="OrthoDB" id="2143914at2759"/>
<accession>A0A1Y2CVH5</accession>
<name>A0A1Y2CVH5_9FUNG</name>
<dbReference type="AlphaFoldDB" id="A0A1Y2CVH5"/>
<dbReference type="STRING" id="329046.A0A1Y2CVH5"/>
<evidence type="ECO:0000313" key="2">
    <source>
        <dbReference type="EMBL" id="ORY50967.1"/>
    </source>
</evidence>
<keyword evidence="3" id="KW-1185">Reference proteome</keyword>
<feature type="region of interest" description="Disordered" evidence="1">
    <location>
        <begin position="202"/>
        <end position="237"/>
    </location>
</feature>
<gene>
    <name evidence="2" type="ORF">BCR33DRAFT_499625</name>
</gene>
<feature type="compositionally biased region" description="Acidic residues" evidence="1">
    <location>
        <begin position="210"/>
        <end position="229"/>
    </location>
</feature>
<dbReference type="EMBL" id="MCGO01000006">
    <property type="protein sequence ID" value="ORY50967.1"/>
    <property type="molecule type" value="Genomic_DNA"/>
</dbReference>